<keyword evidence="8 11" id="KW-0472">Membrane</keyword>
<dbReference type="GO" id="GO:0016887">
    <property type="term" value="F:ATP hydrolysis activity"/>
    <property type="evidence" value="ECO:0007669"/>
    <property type="project" value="InterPro"/>
</dbReference>
<comment type="caution">
    <text evidence="14">The sequence shown here is derived from an EMBL/GenBank/DDBJ whole genome shotgun (WGS) entry which is preliminary data.</text>
</comment>
<keyword evidence="2" id="KW-0813">Transport</keyword>
<feature type="transmembrane region" description="Helical" evidence="11">
    <location>
        <begin position="264"/>
        <end position="285"/>
    </location>
</feature>
<feature type="transmembrane region" description="Helical" evidence="11">
    <location>
        <begin position="1142"/>
        <end position="1165"/>
    </location>
</feature>
<dbReference type="InterPro" id="IPR036640">
    <property type="entry name" value="ABC1_TM_sf"/>
</dbReference>
<feature type="transmembrane region" description="Helical" evidence="11">
    <location>
        <begin position="888"/>
        <end position="909"/>
    </location>
</feature>
<dbReference type="FunFam" id="1.20.1560.10:FF:000013">
    <property type="entry name" value="ABC transporter C family member 2"/>
    <property type="match status" value="1"/>
</dbReference>
<dbReference type="PROSITE" id="PS00211">
    <property type="entry name" value="ABC_TRANSPORTER_1"/>
    <property type="match status" value="1"/>
</dbReference>
<evidence type="ECO:0000313" key="14">
    <source>
        <dbReference type="EMBL" id="KAK1922844.1"/>
    </source>
</evidence>
<dbReference type="EMBL" id="JAODAN010000007">
    <property type="protein sequence ID" value="KAK1922844.1"/>
    <property type="molecule type" value="Genomic_DNA"/>
</dbReference>
<keyword evidence="3 11" id="KW-0812">Transmembrane</keyword>
<dbReference type="GO" id="GO:0016020">
    <property type="term" value="C:membrane"/>
    <property type="evidence" value="ECO:0007669"/>
    <property type="project" value="UniProtKB-SubCell"/>
</dbReference>
<comment type="subcellular location">
    <subcellularLocation>
        <location evidence="1">Membrane</location>
        <topology evidence="1">Multi-pass membrane protein</topology>
    </subcellularLocation>
</comment>
<keyword evidence="14" id="KW-0378">Hydrolase</keyword>
<dbReference type="CDD" id="cd03244">
    <property type="entry name" value="ABCC_MRP_domain2"/>
    <property type="match status" value="1"/>
</dbReference>
<dbReference type="Pfam" id="PF00005">
    <property type="entry name" value="ABC_tran"/>
    <property type="match status" value="2"/>
</dbReference>
<dbReference type="InterPro" id="IPR044726">
    <property type="entry name" value="ABCC_6TM_D2"/>
</dbReference>
<feature type="transmembrane region" description="Helical" evidence="11">
    <location>
        <begin position="101"/>
        <end position="123"/>
    </location>
</feature>
<accession>A0AAD9FN51</accession>
<keyword evidence="4" id="KW-0677">Repeat</keyword>
<feature type="transmembrane region" description="Helical" evidence="11">
    <location>
        <begin position="929"/>
        <end position="954"/>
    </location>
</feature>
<evidence type="ECO:0000259" key="13">
    <source>
        <dbReference type="PROSITE" id="PS50929"/>
    </source>
</evidence>
<dbReference type="InterPro" id="IPR050173">
    <property type="entry name" value="ABC_transporter_C-like"/>
</dbReference>
<dbReference type="InterPro" id="IPR017871">
    <property type="entry name" value="ABC_transporter-like_CS"/>
</dbReference>
<feature type="domain" description="ABC transmembrane type-1" evidence="13">
    <location>
        <begin position="894"/>
        <end position="1172"/>
    </location>
</feature>
<feature type="transmembrane region" description="Helical" evidence="11">
    <location>
        <begin position="27"/>
        <end position="47"/>
    </location>
</feature>
<dbReference type="FunFam" id="3.40.50.300:FF:000838">
    <property type="entry name" value="ABC multidrug transporter (Eurofung)"/>
    <property type="match status" value="1"/>
</dbReference>
<feature type="transmembrane region" description="Helical" evidence="11">
    <location>
        <begin position="1117"/>
        <end position="1136"/>
    </location>
</feature>
<dbReference type="GO" id="GO:0005524">
    <property type="term" value="F:ATP binding"/>
    <property type="evidence" value="ECO:0007669"/>
    <property type="project" value="UniProtKB-KW"/>
</dbReference>
<dbReference type="InterPro" id="IPR003439">
    <property type="entry name" value="ABC_transporter-like_ATP-bd"/>
</dbReference>
<evidence type="ECO:0000259" key="12">
    <source>
        <dbReference type="PROSITE" id="PS50893"/>
    </source>
</evidence>
<evidence type="ECO:0000313" key="15">
    <source>
        <dbReference type="Proteomes" id="UP001182556"/>
    </source>
</evidence>
<sequence length="1455" mass="159403">MICSNDYDFGPGARCRSLDFTLRFSNIFLSFVPALIFVLLSLQRLVFVLPTKARRLLPLGQIPWSGRILLVTRVALCAYLIAANAALWAEWEKTTGLRGEYSGWLAAASEVVAAVFTAGLVIVEHLKNARPSQPAALYLAVSSLLVACRLRTLCLVSTGQGVIVALGLSLAARLALFLSLQISARRSLINGSDLAPERTAGLAARYFVWWVVPLLWRGYKKPLGAEDLGAIDENLHSPVAFGAFAPSWIKQSIRHARNKTRQPLLWASVSAFRLTMIAPLFPYLISSVVTMARPLIIGQTVSFVESYQTDRPQPLYDGWGLVGATALTYLTYSFSRAVAEVATQRCALMLRGAFTEALYRKSLGIKTETARQMGAAKASNLMSVDINSIVMNVKSCHDVWTALVTTALGMYIIWTRIGISFLASVGGAILFFGLLPIFTRNLGQTRKQWSESTDRRIKFISSVFRHIKAIKLSAYEAPVQQSALSLREAEMSALIRWIKETLIVVVITDWSASFLSLLTVITYTLVSIYRGDGSGIQTSTIFTVISTITLISDPLRDLGQQLGALMSAWASWKRIEAFLLETERVGRELDDGSEIELVDKTQPSPEHVIHLQGASFGNEGASPLLHDLDFGPMRPSLWMIIGRVGSGKTLLLQSLLGELDLFKGAATCTLGGVGYCSQDPWLLNNSIKANITFMNTYDPIWYQTVIKALNLDVDLAILSDGDKTLVGDLSGGQKQRVALARAVYGKLDSYVLDDVFSALDATTEAHVFTALFGSQGLLRGKMVILATHQVHRLHQASYLSVMEGGRMVEQGDYPSLVSSGGMLARLVEEFAAGVKDKVEEDEPAPDALSEPIDDAESEKVKQQGENVQGTVPWSVYKLYLRAMGWGQAAIWSSMIVVANIVEVCINIYLQAWTTHLNANSPKSSYGAFLGGYAGMQIGFLVAFCVALYNAFLFAHPIVSRNLHQWQLRSILGVSLQFFSTRPIGQVINRFNADVSMIDLMLSNHAVNAMYIGTGLVGSVILIIIASPYMAAVVAVAVITMIAVQRFYLKAARELRRLDLASRSPIYTFFSETIDPDGLRTIRAMGAEATCKSMMSERATASQQPAWLLMVVRKWLELGLNICITIINVLLVLVAVINRRSTSAGILAVAMSMAASMTYQLMTFVLEWTNVEMCITSVERIKEYIDLPPEDPRPPTGEQWLNHGTIIFRNVSARYKPTLPPALSDISLSIKPGQRVGICGRSGSGKSTLLGVLWRLIDHEDDGGVIMVDGVDIRDLSLVDYRSAMSIVPQDPLILELSLRENLDPEGLHTDAEIWDVLEKSQLKSHVETLDNKLDELMSGEGGAFSRGQRQLMALARALLRQRHILALDEATSSIDAKTDAAIQHTIRAYFQDATVLTVAHRISTIIDYDMIIVMEKGEIIEMGEPGTLLDRQGAFWALASEAGAIAGNAAGASGS</sequence>
<dbReference type="Gene3D" id="1.20.1560.10">
    <property type="entry name" value="ABC transporter type 1, transmembrane domain"/>
    <property type="match status" value="2"/>
</dbReference>
<feature type="transmembrane region" description="Helical" evidence="11">
    <location>
        <begin position="501"/>
        <end position="529"/>
    </location>
</feature>
<dbReference type="Pfam" id="PF00664">
    <property type="entry name" value="ABC_membrane"/>
    <property type="match status" value="2"/>
</dbReference>
<feature type="transmembrane region" description="Helical" evidence="11">
    <location>
        <begin position="135"/>
        <end position="153"/>
    </location>
</feature>
<reference evidence="14" key="1">
    <citation type="submission" date="2023-02" db="EMBL/GenBank/DDBJ databases">
        <title>Identification and recombinant expression of a fungal hydrolase from Papiliotrema laurentii that hydrolyzes apple cutin and clears colloidal polyester polyurethane.</title>
        <authorList>
            <consortium name="DOE Joint Genome Institute"/>
            <person name="Roman V.A."/>
            <person name="Bojanowski C."/>
            <person name="Crable B.R."/>
            <person name="Wagner D.N."/>
            <person name="Hung C.S."/>
            <person name="Nadeau L.J."/>
            <person name="Schratz L."/>
            <person name="Haridas S."/>
            <person name="Pangilinan J."/>
            <person name="Lipzen A."/>
            <person name="Na H."/>
            <person name="Yan M."/>
            <person name="Ng V."/>
            <person name="Grigoriev I.V."/>
            <person name="Spatafora J.W."/>
            <person name="Barlow D."/>
            <person name="Biffinger J."/>
            <person name="Kelley-Loughnane N."/>
            <person name="Varaljay V.A."/>
            <person name="Crookes-Goodson W.J."/>
        </authorList>
    </citation>
    <scope>NUCLEOTIDE SEQUENCE</scope>
    <source>
        <strain evidence="14">5307AH</strain>
    </source>
</reference>
<dbReference type="SMART" id="SM00382">
    <property type="entry name" value="AAA"/>
    <property type="match status" value="2"/>
</dbReference>
<dbReference type="PROSITE" id="PS50929">
    <property type="entry name" value="ABC_TM1F"/>
    <property type="match status" value="2"/>
</dbReference>
<evidence type="ECO:0000256" key="10">
    <source>
        <dbReference type="SAM" id="MobiDB-lite"/>
    </source>
</evidence>
<protein>
    <submittedName>
        <fullName evidence="14">P-loop containing nucleoside triphosphate hydrolase protein</fullName>
    </submittedName>
</protein>
<dbReference type="CDD" id="cd18579">
    <property type="entry name" value="ABC_6TM_ABCC_D1"/>
    <property type="match status" value="1"/>
</dbReference>
<feature type="domain" description="ABC transmembrane type-1" evidence="13">
    <location>
        <begin position="284"/>
        <end position="567"/>
    </location>
</feature>
<dbReference type="GO" id="GO:0140359">
    <property type="term" value="F:ABC-type transporter activity"/>
    <property type="evidence" value="ECO:0007669"/>
    <property type="project" value="InterPro"/>
</dbReference>
<dbReference type="PANTHER" id="PTHR24223:SF399">
    <property type="entry name" value="ABC TRANSPORTER ATNG"/>
    <property type="match status" value="1"/>
</dbReference>
<evidence type="ECO:0000256" key="7">
    <source>
        <dbReference type="ARBA" id="ARBA00022989"/>
    </source>
</evidence>
<feature type="domain" description="ABC transporter" evidence="12">
    <location>
        <begin position="1205"/>
        <end position="1441"/>
    </location>
</feature>
<evidence type="ECO:0000256" key="8">
    <source>
        <dbReference type="ARBA" id="ARBA00023136"/>
    </source>
</evidence>
<feature type="transmembrane region" description="Helical" evidence="11">
    <location>
        <begin position="159"/>
        <end position="180"/>
    </location>
</feature>
<keyword evidence="5" id="KW-0547">Nucleotide-binding</keyword>
<evidence type="ECO:0000256" key="1">
    <source>
        <dbReference type="ARBA" id="ARBA00004141"/>
    </source>
</evidence>
<dbReference type="Gene3D" id="3.40.50.300">
    <property type="entry name" value="P-loop containing nucleotide triphosphate hydrolases"/>
    <property type="match status" value="2"/>
</dbReference>
<dbReference type="InterPro" id="IPR044746">
    <property type="entry name" value="ABCC_6TM_D1"/>
</dbReference>
<dbReference type="InterPro" id="IPR011527">
    <property type="entry name" value="ABC1_TM_dom"/>
</dbReference>
<feature type="transmembrane region" description="Helical" evidence="11">
    <location>
        <begin position="68"/>
        <end position="89"/>
    </location>
</feature>
<keyword evidence="15" id="KW-1185">Reference proteome</keyword>
<organism evidence="14 15">
    <name type="scientific">Papiliotrema laurentii</name>
    <name type="common">Cryptococcus laurentii</name>
    <dbReference type="NCBI Taxonomy" id="5418"/>
    <lineage>
        <taxon>Eukaryota</taxon>
        <taxon>Fungi</taxon>
        <taxon>Dikarya</taxon>
        <taxon>Basidiomycota</taxon>
        <taxon>Agaricomycotina</taxon>
        <taxon>Tremellomycetes</taxon>
        <taxon>Tremellales</taxon>
        <taxon>Rhynchogastremaceae</taxon>
        <taxon>Papiliotrema</taxon>
    </lineage>
</organism>
<dbReference type="SUPFAM" id="SSF90123">
    <property type="entry name" value="ABC transporter transmembrane region"/>
    <property type="match status" value="2"/>
</dbReference>
<proteinExistence type="predicted"/>
<dbReference type="PROSITE" id="PS50893">
    <property type="entry name" value="ABC_TRANSPORTER_2"/>
    <property type="match status" value="2"/>
</dbReference>
<keyword evidence="9" id="KW-0325">Glycoprotein</keyword>
<feature type="transmembrane region" description="Helical" evidence="11">
    <location>
        <begin position="1030"/>
        <end position="1048"/>
    </location>
</feature>
<feature type="domain" description="ABC transporter" evidence="12">
    <location>
        <begin position="609"/>
        <end position="829"/>
    </location>
</feature>
<evidence type="ECO:0000256" key="6">
    <source>
        <dbReference type="ARBA" id="ARBA00022840"/>
    </source>
</evidence>
<gene>
    <name evidence="14" type="ORF">DB88DRAFT_492908</name>
</gene>
<keyword evidence="7 11" id="KW-1133">Transmembrane helix</keyword>
<evidence type="ECO:0000256" key="3">
    <source>
        <dbReference type="ARBA" id="ARBA00022692"/>
    </source>
</evidence>
<dbReference type="InterPro" id="IPR003593">
    <property type="entry name" value="AAA+_ATPase"/>
</dbReference>
<evidence type="ECO:0000256" key="9">
    <source>
        <dbReference type="ARBA" id="ARBA00023180"/>
    </source>
</evidence>
<feature type="transmembrane region" description="Helical" evidence="11">
    <location>
        <begin position="413"/>
        <end position="438"/>
    </location>
</feature>
<dbReference type="SUPFAM" id="SSF52540">
    <property type="entry name" value="P-loop containing nucleoside triphosphate hydrolases"/>
    <property type="match status" value="2"/>
</dbReference>
<feature type="transmembrane region" description="Helical" evidence="11">
    <location>
        <begin position="535"/>
        <end position="552"/>
    </location>
</feature>
<evidence type="ECO:0000256" key="11">
    <source>
        <dbReference type="SAM" id="Phobius"/>
    </source>
</evidence>
<keyword evidence="6" id="KW-0067">ATP-binding</keyword>
<dbReference type="InterPro" id="IPR027417">
    <property type="entry name" value="P-loop_NTPase"/>
</dbReference>
<dbReference type="CDD" id="cd18580">
    <property type="entry name" value="ABC_6TM_ABCC_D2"/>
    <property type="match status" value="1"/>
</dbReference>
<evidence type="ECO:0000256" key="5">
    <source>
        <dbReference type="ARBA" id="ARBA00022741"/>
    </source>
</evidence>
<dbReference type="Proteomes" id="UP001182556">
    <property type="component" value="Unassembled WGS sequence"/>
</dbReference>
<evidence type="ECO:0000256" key="2">
    <source>
        <dbReference type="ARBA" id="ARBA00022448"/>
    </source>
</evidence>
<evidence type="ECO:0000256" key="4">
    <source>
        <dbReference type="ARBA" id="ARBA00022737"/>
    </source>
</evidence>
<name>A0AAD9FN51_PAPLA</name>
<dbReference type="PANTHER" id="PTHR24223">
    <property type="entry name" value="ATP-BINDING CASSETTE SUB-FAMILY C"/>
    <property type="match status" value="1"/>
</dbReference>
<feature type="region of interest" description="Disordered" evidence="10">
    <location>
        <begin position="837"/>
        <end position="863"/>
    </location>
</feature>